<dbReference type="OrthoDB" id="33989at2"/>
<keyword evidence="2" id="KW-0472">Membrane</keyword>
<comment type="caution">
    <text evidence="4">The sequence shown here is derived from an EMBL/GenBank/DDBJ whole genome shotgun (WGS) entry which is preliminary data.</text>
</comment>
<keyword evidence="2" id="KW-0812">Transmembrane</keyword>
<feature type="transmembrane region" description="Helical" evidence="2">
    <location>
        <begin position="58"/>
        <end position="77"/>
    </location>
</feature>
<accession>F1T3K7</accession>
<feature type="region of interest" description="Disordered" evidence="1">
    <location>
        <begin position="106"/>
        <end position="126"/>
    </location>
</feature>
<feature type="compositionally biased region" description="Polar residues" evidence="1">
    <location>
        <begin position="28"/>
        <end position="43"/>
    </location>
</feature>
<dbReference type="Proteomes" id="UP000005947">
    <property type="component" value="Unassembled WGS sequence"/>
</dbReference>
<feature type="domain" description="Beta-lactamase class A catalytic" evidence="3">
    <location>
        <begin position="149"/>
        <end position="355"/>
    </location>
</feature>
<evidence type="ECO:0000313" key="5">
    <source>
        <dbReference type="Proteomes" id="UP000005947"/>
    </source>
</evidence>
<keyword evidence="5" id="KW-1185">Reference proteome</keyword>
<dbReference type="InterPro" id="IPR045155">
    <property type="entry name" value="Beta-lactam_cat"/>
</dbReference>
<protein>
    <recommendedName>
        <fullName evidence="3">Beta-lactamase class A catalytic domain-containing protein</fullName>
    </recommendedName>
</protein>
<sequence length="382" mass="41046">MAEKQNQATSVGVGSGETSAGADASLNAGVSTDTSASARTKTNKPNQLKTWCTTHKHALAVTVLAIVLLVLILVYVFSCNAEQSARLVQNASDVAPKAQIVQDRIAENADSTDATTTNEISTEQSAPQEIKELQQQIEELTQPYGSSVSVCIIDASNGNYCHVNSDKAFVSASMIKLAVLCEYMHAVDNGQLDPADRVTLKNMKVVGGTGLIQTERHASYSYDELCRYMIMYSDNTATNVLINKLGQDAINERVQALGCKNTSLNRQLMALNTNTENWISARDAATILYKFKNGTAASSTICAKALEYLSKQTDNEGMAEGISSGAFAHKTGSLRSMRHDGGIVLGKHPYVIVALCDIGAGNANRLMKEIAQKTDAYFSQLD</sequence>
<dbReference type="GO" id="GO:0030655">
    <property type="term" value="P:beta-lactam antibiotic catabolic process"/>
    <property type="evidence" value="ECO:0007669"/>
    <property type="project" value="InterPro"/>
</dbReference>
<dbReference type="AlphaFoldDB" id="F1T3K7"/>
<dbReference type="InterPro" id="IPR000871">
    <property type="entry name" value="Beta-lactam_class-A"/>
</dbReference>
<evidence type="ECO:0000313" key="4">
    <source>
        <dbReference type="EMBL" id="EGF23301.1"/>
    </source>
</evidence>
<dbReference type="eggNOG" id="COG2367">
    <property type="taxonomic scope" value="Bacteria"/>
</dbReference>
<evidence type="ECO:0000256" key="1">
    <source>
        <dbReference type="SAM" id="MobiDB-lite"/>
    </source>
</evidence>
<dbReference type="EMBL" id="ACGK02000001">
    <property type="protein sequence ID" value="EGF23301.1"/>
    <property type="molecule type" value="Genomic_DNA"/>
</dbReference>
<evidence type="ECO:0000259" key="3">
    <source>
        <dbReference type="Pfam" id="PF13354"/>
    </source>
</evidence>
<dbReference type="Gene3D" id="3.40.710.10">
    <property type="entry name" value="DD-peptidase/beta-lactamase superfamily"/>
    <property type="match status" value="1"/>
</dbReference>
<gene>
    <name evidence="4" type="ORF">HMPREF0091_10248</name>
</gene>
<reference evidence="4 5" key="1">
    <citation type="submission" date="2011-02" db="EMBL/GenBank/DDBJ databases">
        <authorList>
            <person name="Muzny D."/>
            <person name="Qin X."/>
            <person name="Buhay C."/>
            <person name="Dugan-Rocha S."/>
            <person name="Ding Y."/>
            <person name="Chen G."/>
            <person name="Hawes A."/>
            <person name="Holder M."/>
            <person name="Jhangiani S."/>
            <person name="Johnson A."/>
            <person name="Khan Z."/>
            <person name="Li Z."/>
            <person name="Liu W."/>
            <person name="Liu X."/>
            <person name="Perez L."/>
            <person name="Shen H."/>
            <person name="Wang Q."/>
            <person name="Watt J."/>
            <person name="Xi L."/>
            <person name="Xin Y."/>
            <person name="Zhou J."/>
            <person name="Deng J."/>
            <person name="Jiang H."/>
            <person name="Liu Y."/>
            <person name="Qu J."/>
            <person name="Song X.-Z."/>
            <person name="Zhang L."/>
            <person name="Villasana D."/>
            <person name="Johnson A."/>
            <person name="Liu J."/>
            <person name="Liyanage D."/>
            <person name="Lorensuhewa L."/>
            <person name="Robinson T."/>
            <person name="Song A."/>
            <person name="Song B.-B."/>
            <person name="Dinh H."/>
            <person name="Thornton R."/>
            <person name="Coyle M."/>
            <person name="Francisco L."/>
            <person name="Jackson L."/>
            <person name="Javaid M."/>
            <person name="Korchina V."/>
            <person name="Kovar C."/>
            <person name="Mata R."/>
            <person name="Mathew T."/>
            <person name="Ngo R."/>
            <person name="Nguyen L."/>
            <person name="Nguyen N."/>
            <person name="Okwuonu G."/>
            <person name="Ongeri F."/>
            <person name="Pham C."/>
            <person name="Simmons D."/>
            <person name="Wilczek-Boney K."/>
            <person name="Hale W."/>
            <person name="Jakkamsetti A."/>
            <person name="Pham P."/>
            <person name="Ruth R."/>
            <person name="San Lucas F."/>
            <person name="Warren J."/>
            <person name="Zhang J."/>
            <person name="Zhao Z."/>
            <person name="Zhou C."/>
            <person name="Zhu D."/>
            <person name="Lee S."/>
            <person name="Bess C."/>
            <person name="Blankenburg K."/>
            <person name="Forbes L."/>
            <person name="Fu Q."/>
            <person name="Gubbala S."/>
            <person name="Hirani K."/>
            <person name="Jayaseelan J.C."/>
            <person name="Lara F."/>
            <person name="Munidasa M."/>
            <person name="Palculict T."/>
            <person name="Patil S."/>
            <person name="Pu L.-L."/>
            <person name="Saada N."/>
            <person name="Tang L."/>
            <person name="Weissenberger G."/>
            <person name="Zhu Y."/>
            <person name="Hemphill L."/>
            <person name="Shang Y."/>
            <person name="Youmans B."/>
            <person name="Ayvaz T."/>
            <person name="Ross M."/>
            <person name="Santibanez J."/>
            <person name="Aqrawi P."/>
            <person name="Gross S."/>
            <person name="Joshi V."/>
            <person name="Fowler G."/>
            <person name="Nazareth L."/>
            <person name="Reid J."/>
            <person name="Worley K."/>
            <person name="Petrosino J."/>
            <person name="Highlander S."/>
            <person name="Gibbs R."/>
        </authorList>
    </citation>
    <scope>NUCLEOTIDE SEQUENCE [LARGE SCALE GENOMIC DNA]</scope>
    <source>
        <strain evidence="4 5">DSM 15829</strain>
    </source>
</reference>
<dbReference type="InterPro" id="IPR012338">
    <property type="entry name" value="Beta-lactam/transpept-like"/>
</dbReference>
<organism evidence="4 5">
    <name type="scientific">Fannyhessea vaginae DSM 15829</name>
    <dbReference type="NCBI Taxonomy" id="525256"/>
    <lineage>
        <taxon>Bacteria</taxon>
        <taxon>Bacillati</taxon>
        <taxon>Actinomycetota</taxon>
        <taxon>Coriobacteriia</taxon>
        <taxon>Coriobacteriales</taxon>
        <taxon>Atopobiaceae</taxon>
        <taxon>Fannyhessea</taxon>
    </lineage>
</organism>
<dbReference type="Pfam" id="PF13354">
    <property type="entry name" value="Beta-lactamase2"/>
    <property type="match status" value="1"/>
</dbReference>
<proteinExistence type="predicted"/>
<feature type="compositionally biased region" description="Polar residues" evidence="1">
    <location>
        <begin position="109"/>
        <end position="126"/>
    </location>
</feature>
<keyword evidence="2" id="KW-1133">Transmembrane helix</keyword>
<evidence type="ECO:0000256" key="2">
    <source>
        <dbReference type="SAM" id="Phobius"/>
    </source>
</evidence>
<feature type="region of interest" description="Disordered" evidence="1">
    <location>
        <begin position="1"/>
        <end position="43"/>
    </location>
</feature>
<dbReference type="PANTHER" id="PTHR35333">
    <property type="entry name" value="BETA-LACTAMASE"/>
    <property type="match status" value="1"/>
</dbReference>
<dbReference type="SUPFAM" id="SSF56601">
    <property type="entry name" value="beta-lactamase/transpeptidase-like"/>
    <property type="match status" value="1"/>
</dbReference>
<name>F1T3K7_9ACTN</name>
<feature type="compositionally biased region" description="Polar residues" evidence="1">
    <location>
        <begin position="1"/>
        <end position="18"/>
    </location>
</feature>
<dbReference type="PANTHER" id="PTHR35333:SF4">
    <property type="entry name" value="SLR0121 PROTEIN"/>
    <property type="match status" value="1"/>
</dbReference>
<dbReference type="GO" id="GO:0008800">
    <property type="term" value="F:beta-lactamase activity"/>
    <property type="evidence" value="ECO:0007669"/>
    <property type="project" value="InterPro"/>
</dbReference>
<dbReference type="GeneID" id="93211009"/>
<dbReference type="GO" id="GO:0046677">
    <property type="term" value="P:response to antibiotic"/>
    <property type="evidence" value="ECO:0007669"/>
    <property type="project" value="InterPro"/>
</dbReference>
<dbReference type="RefSeq" id="WP_006302369.1">
    <property type="nucleotide sequence ID" value="NZ_ACGK02000001.1"/>
</dbReference>